<dbReference type="STRING" id="1227488.C477_01095"/>
<dbReference type="eggNOG" id="arCOG04498">
    <property type="taxonomic scope" value="Archaea"/>
</dbReference>
<comment type="caution">
    <text evidence="3">The sequence shown here is derived from an EMBL/GenBank/DDBJ whole genome shotgun (WGS) entry which is preliminary data.</text>
</comment>
<name>M0CP05_9EURY</name>
<evidence type="ECO:0000259" key="2">
    <source>
        <dbReference type="Pfam" id="PF24218"/>
    </source>
</evidence>
<dbReference type="Pfam" id="PF24218">
    <property type="entry name" value="DUF7437"/>
    <property type="match status" value="1"/>
</dbReference>
<dbReference type="Proteomes" id="UP000011657">
    <property type="component" value="Unassembled WGS sequence"/>
</dbReference>
<accession>M0CP05</accession>
<dbReference type="PATRIC" id="fig|1227488.3.peg.220"/>
<dbReference type="AlphaFoldDB" id="M0CP05"/>
<gene>
    <name evidence="3" type="ORF">C477_01095</name>
</gene>
<feature type="region of interest" description="Disordered" evidence="1">
    <location>
        <begin position="85"/>
        <end position="105"/>
    </location>
</feature>
<evidence type="ECO:0000313" key="3">
    <source>
        <dbReference type="EMBL" id="ELZ24373.1"/>
    </source>
</evidence>
<protein>
    <recommendedName>
        <fullName evidence="2">DUF7437 domain-containing protein</fullName>
    </recommendedName>
</protein>
<proteinExistence type="predicted"/>
<keyword evidence="4" id="KW-1185">Reference proteome</keyword>
<reference evidence="3 4" key="1">
    <citation type="journal article" date="2014" name="PLoS Genet.">
        <title>Phylogenetically driven sequencing of extremely halophilic archaea reveals strategies for static and dynamic osmo-response.</title>
        <authorList>
            <person name="Becker E.A."/>
            <person name="Seitzer P.M."/>
            <person name="Tritt A."/>
            <person name="Larsen D."/>
            <person name="Krusor M."/>
            <person name="Yao A.I."/>
            <person name="Wu D."/>
            <person name="Madern D."/>
            <person name="Eisen J.A."/>
            <person name="Darling A.E."/>
            <person name="Facciotti M.T."/>
        </authorList>
    </citation>
    <scope>NUCLEOTIDE SEQUENCE [LARGE SCALE GENOMIC DNA]</scope>
    <source>
        <strain evidence="3 4">JCM 13891</strain>
    </source>
</reference>
<feature type="domain" description="DUF7437" evidence="2">
    <location>
        <begin position="8"/>
        <end position="65"/>
    </location>
</feature>
<organism evidence="3 4">
    <name type="scientific">Haloterrigena salina JCM 13891</name>
    <dbReference type="NCBI Taxonomy" id="1227488"/>
    <lineage>
        <taxon>Archaea</taxon>
        <taxon>Methanobacteriati</taxon>
        <taxon>Methanobacteriota</taxon>
        <taxon>Stenosarchaea group</taxon>
        <taxon>Halobacteria</taxon>
        <taxon>Halobacteriales</taxon>
        <taxon>Natrialbaceae</taxon>
        <taxon>Haloterrigena</taxon>
    </lineage>
</organism>
<feature type="compositionally biased region" description="Acidic residues" evidence="1">
    <location>
        <begin position="92"/>
        <end position="105"/>
    </location>
</feature>
<dbReference type="EMBL" id="AOIS01000006">
    <property type="protein sequence ID" value="ELZ24373.1"/>
    <property type="molecule type" value="Genomic_DNA"/>
</dbReference>
<dbReference type="InterPro" id="IPR055860">
    <property type="entry name" value="DUF7437"/>
</dbReference>
<evidence type="ECO:0000256" key="1">
    <source>
        <dbReference type="SAM" id="MobiDB-lite"/>
    </source>
</evidence>
<evidence type="ECO:0000313" key="4">
    <source>
        <dbReference type="Proteomes" id="UP000011657"/>
    </source>
</evidence>
<dbReference type="OrthoDB" id="350231at2157"/>
<sequence>MTRIENIDEDVEHFTDRYGAGTLIAALRGAGLHFTGKTTQRMVATDIDVRETEAMMIIYALEPALTVGRTHDPFFEHLLPDVHDLMDRSSQDEGEGDSIESDSHE</sequence>